<dbReference type="OrthoDB" id="2655130at2"/>
<reference evidence="1 2" key="2">
    <citation type="submission" date="2016-08" db="EMBL/GenBank/DDBJ databases">
        <title>Orenia metallireducens sp. nov. strain Z6, a Novel Metal-reducing Firmicute from the Deep Subsurface.</title>
        <authorList>
            <person name="Maxim B.I."/>
            <person name="Kenneth K."/>
            <person name="Flynn T.M."/>
            <person name="Oloughlin E.J."/>
            <person name="Locke R.A."/>
            <person name="Weber J.R."/>
            <person name="Egan S.M."/>
            <person name="Mackie R.I."/>
            <person name="Cann I.K."/>
        </authorList>
    </citation>
    <scope>NUCLEOTIDE SEQUENCE [LARGE SCALE GENOMIC DNA]</scope>
    <source>
        <strain evidence="1 2">Z6</strain>
    </source>
</reference>
<accession>A0A1C0AAK6</accession>
<name>A0A1C0AAK6_9FIRM</name>
<dbReference type="EMBL" id="LWDV01000008">
    <property type="protein sequence ID" value="OCL27324.1"/>
    <property type="molecule type" value="Genomic_DNA"/>
</dbReference>
<dbReference type="Proteomes" id="UP000093514">
    <property type="component" value="Unassembled WGS sequence"/>
</dbReference>
<sequence length="93" mass="10574">MSLSDLEDRLEELKDKDVLMILKPGQLNILGQVFRPILCAKIVKVSDKYIELKNVNIKMSNAPEFIFPTPLLIPMEKIAIVSPFDSDTRFALI</sequence>
<reference evidence="2" key="1">
    <citation type="submission" date="2016-07" db="EMBL/GenBank/DDBJ databases">
        <authorList>
            <person name="Florea S."/>
            <person name="Webb J.S."/>
            <person name="Jaromczyk J."/>
            <person name="Schardl C.L."/>
        </authorList>
    </citation>
    <scope>NUCLEOTIDE SEQUENCE [LARGE SCALE GENOMIC DNA]</scope>
    <source>
        <strain evidence="2">Z6</strain>
    </source>
</reference>
<protein>
    <submittedName>
        <fullName evidence="1">Uncharacterized protein</fullName>
    </submittedName>
</protein>
<evidence type="ECO:0000313" key="2">
    <source>
        <dbReference type="Proteomes" id="UP000093514"/>
    </source>
</evidence>
<comment type="caution">
    <text evidence="1">The sequence shown here is derived from an EMBL/GenBank/DDBJ whole genome shotgun (WGS) entry which is preliminary data.</text>
</comment>
<gene>
    <name evidence="1" type="ORF">U472_07640</name>
</gene>
<organism evidence="1 2">
    <name type="scientific">Orenia metallireducens</name>
    <dbReference type="NCBI Taxonomy" id="1413210"/>
    <lineage>
        <taxon>Bacteria</taxon>
        <taxon>Bacillati</taxon>
        <taxon>Bacillota</taxon>
        <taxon>Clostridia</taxon>
        <taxon>Halanaerobiales</taxon>
        <taxon>Halobacteroidaceae</taxon>
        <taxon>Orenia</taxon>
    </lineage>
</organism>
<keyword evidence="2" id="KW-1185">Reference proteome</keyword>
<dbReference type="RefSeq" id="WP_068717088.1">
    <property type="nucleotide sequence ID" value="NZ_LWDV01000008.1"/>
</dbReference>
<proteinExistence type="predicted"/>
<dbReference type="AlphaFoldDB" id="A0A1C0AAK6"/>
<evidence type="ECO:0000313" key="1">
    <source>
        <dbReference type="EMBL" id="OCL27324.1"/>
    </source>
</evidence>